<dbReference type="PANTHER" id="PTHR43581:SF2">
    <property type="entry name" value="EXCINUCLEASE ATPASE SUBUNIT"/>
    <property type="match status" value="1"/>
</dbReference>
<dbReference type="Gene3D" id="3.40.50.300">
    <property type="entry name" value="P-loop containing nucleotide triphosphate hydrolases"/>
    <property type="match status" value="1"/>
</dbReference>
<evidence type="ECO:0000313" key="2">
    <source>
        <dbReference type="EMBL" id="MEZ8056225.1"/>
    </source>
</evidence>
<dbReference type="RefSeq" id="WP_371708694.1">
    <property type="nucleotide sequence ID" value="NZ_JBGOOL010000153.1"/>
</dbReference>
<feature type="domain" description="ATPase AAA-type core" evidence="1">
    <location>
        <begin position="24"/>
        <end position="278"/>
    </location>
</feature>
<proteinExistence type="predicted"/>
<protein>
    <submittedName>
        <fullName evidence="2">AAA family ATPase</fullName>
    </submittedName>
</protein>
<dbReference type="InterPro" id="IPR027417">
    <property type="entry name" value="P-loop_NTPase"/>
</dbReference>
<keyword evidence="3" id="KW-1185">Reference proteome</keyword>
<dbReference type="InterPro" id="IPR051396">
    <property type="entry name" value="Bact_Antivir_Def_Nuclease"/>
</dbReference>
<name>A0ABV4KXV9_9VIBR</name>
<organism evidence="2 3">
    <name type="scientific">Vibrio atlanticus</name>
    <dbReference type="NCBI Taxonomy" id="693153"/>
    <lineage>
        <taxon>Bacteria</taxon>
        <taxon>Pseudomonadati</taxon>
        <taxon>Pseudomonadota</taxon>
        <taxon>Gammaproteobacteria</taxon>
        <taxon>Vibrionales</taxon>
        <taxon>Vibrionaceae</taxon>
        <taxon>Vibrio</taxon>
    </lineage>
</organism>
<sequence>MLSNINIKGFKSINEEYINLKSYTIITGLNSSGKSTVIQAILLAVKHSNNANKYALAPITQYLEDYTSVRNKYINAKEISISLSKNEKVSDIKITSEGLESSGGIDLSFDVQGENKEPELLYLSANRQGPEELALISSTSKVGSSGQYILGYFNKLKDTPLMDEFCKYKESKTLSYQVSQWLSFITETKTELTTEPQSSSQLKVTFNDAKLGEVSPLNLGAGMSYVTKVIILCLIAKKGDVVVIENPEIHLHPKAQSLLSSLFVFVANNGVQIIVETHCEHLINKTRHQIYKKNIESDNVIIHYKKDVDSSFISLKLNSNGHYIEQNGNKTSFPSGFFDSTLNELIEIGG</sequence>
<evidence type="ECO:0000259" key="1">
    <source>
        <dbReference type="Pfam" id="PF13304"/>
    </source>
</evidence>
<dbReference type="InterPro" id="IPR003959">
    <property type="entry name" value="ATPase_AAA_core"/>
</dbReference>
<comment type="caution">
    <text evidence="2">The sequence shown here is derived from an EMBL/GenBank/DDBJ whole genome shotgun (WGS) entry which is preliminary data.</text>
</comment>
<dbReference type="PANTHER" id="PTHR43581">
    <property type="entry name" value="ATP/GTP PHOSPHATASE"/>
    <property type="match status" value="1"/>
</dbReference>
<accession>A0ABV4KXV9</accession>
<gene>
    <name evidence="2" type="ORF">ACED57_24360</name>
</gene>
<dbReference type="EMBL" id="JBGOOL010000153">
    <property type="protein sequence ID" value="MEZ8056225.1"/>
    <property type="molecule type" value="Genomic_DNA"/>
</dbReference>
<dbReference type="InterPro" id="IPR014592">
    <property type="entry name" value="P-loop_UCP034888"/>
</dbReference>
<dbReference type="Pfam" id="PF13304">
    <property type="entry name" value="AAA_21"/>
    <property type="match status" value="1"/>
</dbReference>
<dbReference type="Proteomes" id="UP001569175">
    <property type="component" value="Unassembled WGS sequence"/>
</dbReference>
<evidence type="ECO:0000313" key="3">
    <source>
        <dbReference type="Proteomes" id="UP001569175"/>
    </source>
</evidence>
<reference evidence="2 3" key="1">
    <citation type="submission" date="2024-06" db="EMBL/GenBank/DDBJ databases">
        <authorList>
            <person name="Steensen K."/>
            <person name="Seneca J."/>
            <person name="Bartlau N."/>
            <person name="Yu A.X."/>
            <person name="Polz M.F."/>
        </authorList>
    </citation>
    <scope>NUCLEOTIDE SEQUENCE [LARGE SCALE GENOMIC DNA]</scope>
    <source>
        <strain evidence="2 3">1F9</strain>
    </source>
</reference>
<dbReference type="SUPFAM" id="SSF52540">
    <property type="entry name" value="P-loop containing nucleoside triphosphate hydrolases"/>
    <property type="match status" value="1"/>
</dbReference>
<dbReference type="PIRSF" id="PIRSF034888">
    <property type="entry name" value="P-loop_UCP034888"/>
    <property type="match status" value="1"/>
</dbReference>